<proteinExistence type="predicted"/>
<protein>
    <submittedName>
        <fullName evidence="2">Uncharacterized protein</fullName>
    </submittedName>
</protein>
<gene>
    <name evidence="2" type="ORF">DFR68_103579</name>
</gene>
<dbReference type="STRING" id="1210089.GCA_001613165_00252"/>
<keyword evidence="3" id="KW-1185">Reference proteome</keyword>
<evidence type="ECO:0000256" key="1">
    <source>
        <dbReference type="SAM" id="MobiDB-lite"/>
    </source>
</evidence>
<reference evidence="2 3" key="1">
    <citation type="submission" date="2018-07" db="EMBL/GenBank/DDBJ databases">
        <title>Genomic Encyclopedia of Type Strains, Phase IV (KMG-IV): sequencing the most valuable type-strain genomes for metagenomic binning, comparative biology and taxonomic classification.</title>
        <authorList>
            <person name="Goeker M."/>
        </authorList>
    </citation>
    <scope>NUCLEOTIDE SEQUENCE [LARGE SCALE GENOMIC DNA]</scope>
    <source>
        <strain evidence="2 3">DSM 44952</strain>
    </source>
</reference>
<organism evidence="2 3">
    <name type="scientific">Nocardia mexicana</name>
    <dbReference type="NCBI Taxonomy" id="279262"/>
    <lineage>
        <taxon>Bacteria</taxon>
        <taxon>Bacillati</taxon>
        <taxon>Actinomycetota</taxon>
        <taxon>Actinomycetes</taxon>
        <taxon>Mycobacteriales</taxon>
        <taxon>Nocardiaceae</taxon>
        <taxon>Nocardia</taxon>
    </lineage>
</organism>
<evidence type="ECO:0000313" key="3">
    <source>
        <dbReference type="Proteomes" id="UP000255355"/>
    </source>
</evidence>
<sequence length="29" mass="2986">MGVAAASGYRTPPAGAEDVLQDHDTDPED</sequence>
<feature type="region of interest" description="Disordered" evidence="1">
    <location>
        <begin position="1"/>
        <end position="29"/>
    </location>
</feature>
<dbReference type="AlphaFoldDB" id="A0A370H958"/>
<evidence type="ECO:0000313" key="2">
    <source>
        <dbReference type="EMBL" id="RDI53191.1"/>
    </source>
</evidence>
<dbReference type="EMBL" id="QQAZ01000003">
    <property type="protein sequence ID" value="RDI53191.1"/>
    <property type="molecule type" value="Genomic_DNA"/>
</dbReference>
<name>A0A370H958_9NOCA</name>
<accession>A0A370H958</accession>
<comment type="caution">
    <text evidence="2">The sequence shown here is derived from an EMBL/GenBank/DDBJ whole genome shotgun (WGS) entry which is preliminary data.</text>
</comment>
<feature type="compositionally biased region" description="Basic and acidic residues" evidence="1">
    <location>
        <begin position="20"/>
        <end position="29"/>
    </location>
</feature>
<dbReference type="Proteomes" id="UP000255355">
    <property type="component" value="Unassembled WGS sequence"/>
</dbReference>